<reference evidence="3" key="1">
    <citation type="journal article" date="2019" name="Int. J. Syst. Evol. Microbiol.">
        <title>The Global Catalogue of Microorganisms (GCM) 10K type strain sequencing project: providing services to taxonomists for standard genome sequencing and annotation.</title>
        <authorList>
            <consortium name="The Broad Institute Genomics Platform"/>
            <consortium name="The Broad Institute Genome Sequencing Center for Infectious Disease"/>
            <person name="Wu L."/>
            <person name="Ma J."/>
        </authorList>
    </citation>
    <scope>NUCLEOTIDE SEQUENCE [LARGE SCALE GENOMIC DNA]</scope>
    <source>
        <strain evidence="3">CCUG 58728</strain>
    </source>
</reference>
<protein>
    <submittedName>
        <fullName evidence="2">Lactonase family protein</fullName>
        <ecNumber evidence="2">3.1.1.-</ecNumber>
    </submittedName>
</protein>
<keyword evidence="2" id="KW-0378">Hydrolase</keyword>
<organism evidence="2 3">
    <name type="scientific">Streptococcus dentapri</name>
    <dbReference type="NCBI Taxonomy" id="573564"/>
    <lineage>
        <taxon>Bacteria</taxon>
        <taxon>Bacillati</taxon>
        <taxon>Bacillota</taxon>
        <taxon>Bacilli</taxon>
        <taxon>Lactobacillales</taxon>
        <taxon>Streptococcaceae</taxon>
        <taxon>Streptococcus</taxon>
    </lineage>
</organism>
<dbReference type="Proteomes" id="UP001595901">
    <property type="component" value="Unassembled WGS sequence"/>
</dbReference>
<dbReference type="PANTHER" id="PTHR30344:SF1">
    <property type="entry name" value="6-PHOSPHOGLUCONOLACTONASE"/>
    <property type="match status" value="1"/>
</dbReference>
<dbReference type="EC" id="3.1.1.-" evidence="2"/>
<dbReference type="EMBL" id="JBHSAC010000050">
    <property type="protein sequence ID" value="MFC3932289.1"/>
    <property type="molecule type" value="Genomic_DNA"/>
</dbReference>
<proteinExistence type="inferred from homology"/>
<name>A0ABV8D2K7_9STRE</name>
<dbReference type="Pfam" id="PF10282">
    <property type="entry name" value="Lactonase"/>
    <property type="match status" value="1"/>
</dbReference>
<dbReference type="SUPFAM" id="SSF51004">
    <property type="entry name" value="C-terminal (heme d1) domain of cytochrome cd1-nitrite reductase"/>
    <property type="match status" value="1"/>
</dbReference>
<dbReference type="PANTHER" id="PTHR30344">
    <property type="entry name" value="6-PHOSPHOGLUCONOLACTONASE-RELATED"/>
    <property type="match status" value="1"/>
</dbReference>
<accession>A0ABV8D2K7</accession>
<keyword evidence="3" id="KW-1185">Reference proteome</keyword>
<comment type="similarity">
    <text evidence="1">Belongs to the cycloisomerase 2 family.</text>
</comment>
<gene>
    <name evidence="2" type="ORF">ACFOSE_05815</name>
</gene>
<sequence length="339" mass="37928">MEYIYFGTYTKRSSQGIYRTKFNSNTGQFSKLQLVAKETNPTYLTFTDDDYLYSVGSLDGRGGLACFDHAFHLLEHLVEEGAAPCYVGTDDVRNLVFTANYHTGQVLVYKRQDNGSIILSDRIQHQGSGPHPNQNQARIHFADLTPDHYLVTCDLGTDDLTTYALSRAGKVQPIGNFAMPAGAGPRHLVFHPHFKHAFVVCELNSTLQNLLYQGCGYFEAYQTISTIPEDYTGFNAPAAIAITKDGRFLYVSNRGHNSIACYTFVLDGYIHLVEILPSHGQTPRNICLTTDEHYLIVAHQNSDNVTVFKRDLDTGRLEKLSHDFQVPEAVCVLAKKTNE</sequence>
<dbReference type="RefSeq" id="WP_380431585.1">
    <property type="nucleotide sequence ID" value="NZ_JBHSAC010000050.1"/>
</dbReference>
<evidence type="ECO:0000256" key="1">
    <source>
        <dbReference type="ARBA" id="ARBA00005564"/>
    </source>
</evidence>
<dbReference type="InterPro" id="IPR019405">
    <property type="entry name" value="Lactonase_7-beta_prop"/>
</dbReference>
<evidence type="ECO:0000313" key="2">
    <source>
        <dbReference type="EMBL" id="MFC3932289.1"/>
    </source>
</evidence>
<comment type="caution">
    <text evidence="2">The sequence shown here is derived from an EMBL/GenBank/DDBJ whole genome shotgun (WGS) entry which is preliminary data.</text>
</comment>
<dbReference type="InterPro" id="IPR050282">
    <property type="entry name" value="Cycloisomerase_2"/>
</dbReference>
<dbReference type="InterPro" id="IPR015943">
    <property type="entry name" value="WD40/YVTN_repeat-like_dom_sf"/>
</dbReference>
<dbReference type="GO" id="GO:0016787">
    <property type="term" value="F:hydrolase activity"/>
    <property type="evidence" value="ECO:0007669"/>
    <property type="project" value="UniProtKB-KW"/>
</dbReference>
<dbReference type="InterPro" id="IPR011048">
    <property type="entry name" value="Haem_d1_sf"/>
</dbReference>
<evidence type="ECO:0000313" key="3">
    <source>
        <dbReference type="Proteomes" id="UP001595901"/>
    </source>
</evidence>
<dbReference type="Gene3D" id="2.130.10.10">
    <property type="entry name" value="YVTN repeat-like/Quinoprotein amine dehydrogenase"/>
    <property type="match status" value="1"/>
</dbReference>